<dbReference type="InterPro" id="IPR019057">
    <property type="entry name" value="Restrct_endonuc_II_Eco47II"/>
</dbReference>
<dbReference type="Pfam" id="PF09553">
    <property type="entry name" value="RE_Eco47II"/>
    <property type="match status" value="1"/>
</dbReference>
<dbReference type="GO" id="GO:0003677">
    <property type="term" value="F:DNA binding"/>
    <property type="evidence" value="ECO:0007669"/>
    <property type="project" value="InterPro"/>
</dbReference>
<sequence length="280" mass="32399">MEWDIDFISKDDFKKHVYNTITNYGDKLKPYDINKFNGNIIDPVKMIFDKAVYGEDWRTIISNEIFRQRDKANTNEIGYFHQRLFEYIQDCRVPLNGHEGGWDVIYDAPSGYVLENGNLVHTIYVEMKNKHNTMNSSASAKTYIKMQNQLLRNDDCVCFLVEAIARQSQNIIWQTTVDRQRVSHNRIRRVSIDKFFEIVTGQRDAFFKVCMALPAIVDEVLGETGRNITAPQDTVFDELKSLANKFHTTGAGDMSMILSMYMLGFSTYNGFDSLWSSVNN</sequence>
<proteinExistence type="predicted"/>
<dbReference type="EMBL" id="LN852767">
    <property type="protein sequence ID" value="CRY93827.1"/>
    <property type="molecule type" value="Genomic_DNA"/>
</dbReference>
<evidence type="ECO:0000313" key="1">
    <source>
        <dbReference type="EMBL" id="CRY93827.1"/>
    </source>
</evidence>
<reference evidence="1" key="1">
    <citation type="submission" date="2015-06" db="EMBL/GenBank/DDBJ databases">
        <authorList>
            <person name="Joergensen T."/>
        </authorList>
    </citation>
    <scope>NUCLEOTIDE SEQUENCE</scope>
    <source>
        <plasmid evidence="1">pRGRH0076</plasmid>
    </source>
</reference>
<dbReference type="GO" id="GO:0009036">
    <property type="term" value="F:type II site-specific deoxyribonuclease activity"/>
    <property type="evidence" value="ECO:0007669"/>
    <property type="project" value="InterPro"/>
</dbReference>
<accession>A0A0H5QCH7</accession>
<organism evidence="1">
    <name type="scientific">uncultured prokaryote</name>
    <dbReference type="NCBI Taxonomy" id="198431"/>
    <lineage>
        <taxon>unclassified sequences</taxon>
        <taxon>environmental samples</taxon>
    </lineage>
</organism>
<name>A0A0H5QCH7_9ZZZZ</name>
<keyword evidence="1" id="KW-0614">Plasmid</keyword>
<evidence type="ECO:0008006" key="2">
    <source>
        <dbReference type="Google" id="ProtNLM"/>
    </source>
</evidence>
<geneLocation type="plasmid" evidence="1">
    <name>pRGRH0076</name>
</geneLocation>
<protein>
    <recommendedName>
        <fullName evidence="2">Eco47II restriction endonuclease</fullName>
    </recommendedName>
</protein>
<dbReference type="AlphaFoldDB" id="A0A0H5QCH7"/>
<dbReference type="GO" id="GO:0009307">
    <property type="term" value="P:DNA restriction-modification system"/>
    <property type="evidence" value="ECO:0007669"/>
    <property type="project" value="InterPro"/>
</dbReference>
<reference evidence="1" key="2">
    <citation type="submission" date="2015-07" db="EMBL/GenBank/DDBJ databases">
        <title>Plasmids, circular viruses and viroids from rat gut.</title>
        <authorList>
            <person name="Jorgensen T.J."/>
            <person name="Hansen M.A."/>
            <person name="Xu Z."/>
            <person name="Tabak M.A."/>
            <person name="Sorensen S.J."/>
            <person name="Hansen L.H."/>
        </authorList>
    </citation>
    <scope>NUCLEOTIDE SEQUENCE</scope>
    <source>
        <plasmid evidence="1">pRGRH0076</plasmid>
    </source>
</reference>